<evidence type="ECO:0000313" key="7">
    <source>
        <dbReference type="Proteomes" id="UP000309061"/>
    </source>
</evidence>
<dbReference type="KEGG" id="mhey:H2LOC_018270"/>
<keyword evidence="7" id="KW-1185">Reference proteome</keyword>
<dbReference type="RefSeq" id="WP_136497291.1">
    <property type="nucleotide sequence ID" value="NZ_CP046052.1"/>
</dbReference>
<reference evidence="6 7" key="1">
    <citation type="submission" date="2019-11" db="EMBL/GenBank/DDBJ databases">
        <title>The genome sequence of Methylocystis heyeri.</title>
        <authorList>
            <person name="Oshkin I.Y."/>
            <person name="Miroshnikov K."/>
            <person name="Dedysh S.N."/>
        </authorList>
    </citation>
    <scope>NUCLEOTIDE SEQUENCE [LARGE SCALE GENOMIC DNA]</scope>
    <source>
        <strain evidence="6 7">H2</strain>
    </source>
</reference>
<dbReference type="Pfam" id="PF12551">
    <property type="entry name" value="PHBC_N"/>
    <property type="match status" value="1"/>
</dbReference>
<dbReference type="GO" id="GO:0016746">
    <property type="term" value="F:acyltransferase activity"/>
    <property type="evidence" value="ECO:0007669"/>
    <property type="project" value="UniProtKB-KW"/>
</dbReference>
<proteinExistence type="predicted"/>
<dbReference type="InterPro" id="IPR022211">
    <property type="entry name" value="PHBC_N"/>
</dbReference>
<dbReference type="GO" id="GO:0016787">
    <property type="term" value="F:hydrolase activity"/>
    <property type="evidence" value="ECO:0007669"/>
    <property type="project" value="UniProtKB-KW"/>
</dbReference>
<dbReference type="EMBL" id="CP046052">
    <property type="protein sequence ID" value="QGM47474.1"/>
    <property type="molecule type" value="Genomic_DNA"/>
</dbReference>
<accession>A0A6B8KGH5</accession>
<dbReference type="InterPro" id="IPR010941">
    <property type="entry name" value="PhaC_N"/>
</dbReference>
<protein>
    <submittedName>
        <fullName evidence="6">Alpha/beta fold hydrolase</fullName>
    </submittedName>
</protein>
<dbReference type="PANTHER" id="PTHR36837:SF5">
    <property type="entry name" value="POLY-3-HYDROXYBUTYRATE SYNTHASE"/>
    <property type="match status" value="1"/>
</dbReference>
<feature type="domain" description="Poly-beta-hydroxybutyrate polymerase N-terminal" evidence="5">
    <location>
        <begin position="57"/>
        <end position="98"/>
    </location>
</feature>
<dbReference type="Gene3D" id="3.40.50.1820">
    <property type="entry name" value="alpha/beta hydrolase"/>
    <property type="match status" value="1"/>
</dbReference>
<evidence type="ECO:0000256" key="1">
    <source>
        <dbReference type="ARBA" id="ARBA00022679"/>
    </source>
</evidence>
<organism evidence="6 7">
    <name type="scientific">Methylocystis heyeri</name>
    <dbReference type="NCBI Taxonomy" id="391905"/>
    <lineage>
        <taxon>Bacteria</taxon>
        <taxon>Pseudomonadati</taxon>
        <taxon>Pseudomonadota</taxon>
        <taxon>Alphaproteobacteria</taxon>
        <taxon>Hyphomicrobiales</taxon>
        <taxon>Methylocystaceae</taxon>
        <taxon>Methylocystis</taxon>
    </lineage>
</organism>
<keyword evidence="6" id="KW-0378">Hydrolase</keyword>
<dbReference type="PANTHER" id="PTHR36837">
    <property type="entry name" value="POLY(3-HYDROXYALKANOATE) POLYMERASE SUBUNIT PHAC"/>
    <property type="match status" value="1"/>
</dbReference>
<dbReference type="Pfam" id="PF07167">
    <property type="entry name" value="PhaC_N"/>
    <property type="match status" value="1"/>
</dbReference>
<feature type="compositionally biased region" description="Low complexity" evidence="3">
    <location>
        <begin position="23"/>
        <end position="41"/>
    </location>
</feature>
<dbReference type="InterPro" id="IPR051321">
    <property type="entry name" value="PHA/PHB_synthase"/>
</dbReference>
<evidence type="ECO:0000256" key="2">
    <source>
        <dbReference type="ARBA" id="ARBA00023315"/>
    </source>
</evidence>
<dbReference type="AlphaFoldDB" id="A0A6B8KGH5"/>
<keyword evidence="2" id="KW-0012">Acyltransferase</keyword>
<sequence length="621" mass="69144">MNDAKSLSTERQPALQQTDLGLSSAPQSAAPSQIAPSAPGGPVAGDEAQILHRTDQPADVLDRALHASLARLTGGLSPAALAGAYWDWAAHLAASPGKQLQLADKAMRKAARFAKYAVTEAWRGPDAAPCIEPLPQDRRFAHESWRRWPYNLIYQGFLLNQQLWHSAATDVGGVTKQHEDVVDFASRQLLDVFSPTNSLLTNPEAQERTVQEGGANLLRGFFNFLEDFERSSNGRRPAGAEAYQLGKNLATSRGEVIFRNRLIELIQYAPTTDKVRPEPMLIVPAWIMKYYILDLSAHNSMVRYLTDQGFTVFIISWKNPTESDRDLGMEDYRNLGFMAALDAVTKAVPQARVHAVGYCLGGTLLAIAAAAMARDDDRRLQSLTLLAAQTDFTEAGELTLFINESQIHFLEDLMWEMGYLDTRQMAGAFQLLRSNDLIWSHVRKAYLLGERDELSDLMAWNADATRMPYRMHSEYLRRLFLDNDLAEGRLHAGGRAVALHDIRAPIFAVGALRDHVAPWKSTYKIHLLTEVEVTYLLATGGHNAGIVSEPGHRRAGFQVLTKKAQDHYSDPDEWLKLAPHKEGSWWPEWARWLGERSGDFVAPPPMAESICPAPGTYVLEP</sequence>
<name>A0A6B8KGH5_9HYPH</name>
<evidence type="ECO:0000259" key="5">
    <source>
        <dbReference type="Pfam" id="PF12551"/>
    </source>
</evidence>
<feature type="region of interest" description="Disordered" evidence="3">
    <location>
        <begin position="1"/>
        <end position="45"/>
    </location>
</feature>
<evidence type="ECO:0000313" key="6">
    <source>
        <dbReference type="EMBL" id="QGM47474.1"/>
    </source>
</evidence>
<dbReference type="Proteomes" id="UP000309061">
    <property type="component" value="Chromosome"/>
</dbReference>
<dbReference type="GO" id="GO:0042619">
    <property type="term" value="P:poly-hydroxybutyrate biosynthetic process"/>
    <property type="evidence" value="ECO:0007669"/>
    <property type="project" value="InterPro"/>
</dbReference>
<dbReference type="SUPFAM" id="SSF53474">
    <property type="entry name" value="alpha/beta-Hydrolases"/>
    <property type="match status" value="1"/>
</dbReference>
<evidence type="ECO:0000259" key="4">
    <source>
        <dbReference type="Pfam" id="PF07167"/>
    </source>
</evidence>
<evidence type="ECO:0000256" key="3">
    <source>
        <dbReference type="SAM" id="MobiDB-lite"/>
    </source>
</evidence>
<dbReference type="OrthoDB" id="7208816at2"/>
<feature type="domain" description="Poly-beta-hydroxybutyrate polymerase N-terminal" evidence="4">
    <location>
        <begin position="136"/>
        <end position="305"/>
    </location>
</feature>
<dbReference type="InterPro" id="IPR029058">
    <property type="entry name" value="AB_hydrolase_fold"/>
</dbReference>
<feature type="compositionally biased region" description="Polar residues" evidence="3">
    <location>
        <begin position="1"/>
        <end position="21"/>
    </location>
</feature>
<gene>
    <name evidence="6" type="ORF">H2LOC_018270</name>
</gene>
<keyword evidence="1" id="KW-0808">Transferase</keyword>